<dbReference type="Proteomes" id="UP000887574">
    <property type="component" value="Unplaced"/>
</dbReference>
<sequence length="70" mass="7923">MSSDYSDGLRESLLANSMQAEWTAMLCQVVQCLRATKTMSRTSFGQNKWLSCLQSMEYLEVQEVAIQPVV</sequence>
<reference evidence="2" key="1">
    <citation type="submission" date="2022-11" db="UniProtKB">
        <authorList>
            <consortium name="WormBaseParasite"/>
        </authorList>
    </citation>
    <scope>IDENTIFICATION</scope>
</reference>
<evidence type="ECO:0000313" key="2">
    <source>
        <dbReference type="WBParaSite" id="jg165"/>
    </source>
</evidence>
<dbReference type="AlphaFoldDB" id="A0A915D6A9"/>
<protein>
    <submittedName>
        <fullName evidence="2">Uncharacterized protein</fullName>
    </submittedName>
</protein>
<accession>A0A915D6A9</accession>
<keyword evidence="1" id="KW-1185">Reference proteome</keyword>
<proteinExistence type="predicted"/>
<dbReference type="WBParaSite" id="jg165">
    <property type="protein sequence ID" value="jg165"/>
    <property type="gene ID" value="jg165"/>
</dbReference>
<evidence type="ECO:0000313" key="1">
    <source>
        <dbReference type="Proteomes" id="UP000887574"/>
    </source>
</evidence>
<organism evidence="1 2">
    <name type="scientific">Ditylenchus dipsaci</name>
    <dbReference type="NCBI Taxonomy" id="166011"/>
    <lineage>
        <taxon>Eukaryota</taxon>
        <taxon>Metazoa</taxon>
        <taxon>Ecdysozoa</taxon>
        <taxon>Nematoda</taxon>
        <taxon>Chromadorea</taxon>
        <taxon>Rhabditida</taxon>
        <taxon>Tylenchina</taxon>
        <taxon>Tylenchomorpha</taxon>
        <taxon>Sphaerularioidea</taxon>
        <taxon>Anguinidae</taxon>
        <taxon>Anguininae</taxon>
        <taxon>Ditylenchus</taxon>
    </lineage>
</organism>
<name>A0A915D6A9_9BILA</name>